<reference evidence="2" key="1">
    <citation type="submission" date="2023-06" db="EMBL/GenBank/DDBJ databases">
        <title>Reference genome for the Northern bat (Eptesicus nilssonii), a most northern bat species.</title>
        <authorList>
            <person name="Laine V.N."/>
            <person name="Pulliainen A.T."/>
            <person name="Lilley T.M."/>
        </authorList>
    </citation>
    <scope>NUCLEOTIDE SEQUENCE</scope>
    <source>
        <strain evidence="2">BLF_Eptnil</strain>
        <tissue evidence="2">Kidney</tissue>
    </source>
</reference>
<keyword evidence="3" id="KW-1185">Reference proteome</keyword>
<comment type="caution">
    <text evidence="2">The sequence shown here is derived from an EMBL/GenBank/DDBJ whole genome shotgun (WGS) entry which is preliminary data.</text>
</comment>
<evidence type="ECO:0000313" key="2">
    <source>
        <dbReference type="EMBL" id="KAK1330677.1"/>
    </source>
</evidence>
<proteinExistence type="predicted"/>
<name>A0AA40LFW4_CNENI</name>
<dbReference type="EMBL" id="JAULJE010000021">
    <property type="protein sequence ID" value="KAK1330677.1"/>
    <property type="molecule type" value="Genomic_DNA"/>
</dbReference>
<protein>
    <submittedName>
        <fullName evidence="2">Uncharacterized protein</fullName>
    </submittedName>
</protein>
<sequence>MEVLKEKVEEEEAAEREDAVERGEKMMKPPPETRKEEAPVTQEVLRDLEKKLSDIEIVIPETP</sequence>
<evidence type="ECO:0000313" key="3">
    <source>
        <dbReference type="Proteomes" id="UP001177744"/>
    </source>
</evidence>
<dbReference type="AlphaFoldDB" id="A0AA40LFW4"/>
<organism evidence="2 3">
    <name type="scientific">Cnephaeus nilssonii</name>
    <name type="common">Northern bat</name>
    <name type="synonym">Eptesicus nilssonii</name>
    <dbReference type="NCBI Taxonomy" id="3371016"/>
    <lineage>
        <taxon>Eukaryota</taxon>
        <taxon>Metazoa</taxon>
        <taxon>Chordata</taxon>
        <taxon>Craniata</taxon>
        <taxon>Vertebrata</taxon>
        <taxon>Euteleostomi</taxon>
        <taxon>Mammalia</taxon>
        <taxon>Eutheria</taxon>
        <taxon>Laurasiatheria</taxon>
        <taxon>Chiroptera</taxon>
        <taxon>Yangochiroptera</taxon>
        <taxon>Vespertilionidae</taxon>
        <taxon>Cnephaeus</taxon>
    </lineage>
</organism>
<feature type="region of interest" description="Disordered" evidence="1">
    <location>
        <begin position="1"/>
        <end position="42"/>
    </location>
</feature>
<gene>
    <name evidence="2" type="ORF">QTO34_010877</name>
</gene>
<evidence type="ECO:0000256" key="1">
    <source>
        <dbReference type="SAM" id="MobiDB-lite"/>
    </source>
</evidence>
<feature type="compositionally biased region" description="Basic and acidic residues" evidence="1">
    <location>
        <begin position="16"/>
        <end position="42"/>
    </location>
</feature>
<dbReference type="Proteomes" id="UP001177744">
    <property type="component" value="Unassembled WGS sequence"/>
</dbReference>
<accession>A0AA40LFW4</accession>